<feature type="non-terminal residue" evidence="1">
    <location>
        <position position="1"/>
    </location>
</feature>
<sequence length="83" mass="9888">ELENGTTRFELSHPTFCETINNKFRVQICGIDIIFFFVSISQTIYRQKGHIYWNTISLQLKRNKFDTLRGTQHYPQYLLSSKL</sequence>
<comment type="caution">
    <text evidence="1">The sequence shown here is derived from an EMBL/GenBank/DDBJ whole genome shotgun (WGS) entry which is preliminary data.</text>
</comment>
<reference evidence="1" key="1">
    <citation type="submission" date="2022-04" db="EMBL/GenBank/DDBJ databases">
        <title>A functionally conserved STORR gene fusion in Papaver species that diverged 16.8 million years ago.</title>
        <authorList>
            <person name="Catania T."/>
        </authorList>
    </citation>
    <scope>NUCLEOTIDE SEQUENCE</scope>
    <source>
        <strain evidence="1">S-188037</strain>
    </source>
</reference>
<organism evidence="1 2">
    <name type="scientific">Papaver atlanticum</name>
    <dbReference type="NCBI Taxonomy" id="357466"/>
    <lineage>
        <taxon>Eukaryota</taxon>
        <taxon>Viridiplantae</taxon>
        <taxon>Streptophyta</taxon>
        <taxon>Embryophyta</taxon>
        <taxon>Tracheophyta</taxon>
        <taxon>Spermatophyta</taxon>
        <taxon>Magnoliopsida</taxon>
        <taxon>Ranunculales</taxon>
        <taxon>Papaveraceae</taxon>
        <taxon>Papaveroideae</taxon>
        <taxon>Papaver</taxon>
    </lineage>
</organism>
<feature type="non-terminal residue" evidence="1">
    <location>
        <position position="83"/>
    </location>
</feature>
<evidence type="ECO:0000313" key="2">
    <source>
        <dbReference type="Proteomes" id="UP001202328"/>
    </source>
</evidence>
<accession>A0AAD4SSS8</accession>
<proteinExistence type="predicted"/>
<keyword evidence="2" id="KW-1185">Reference proteome</keyword>
<protein>
    <submittedName>
        <fullName evidence="1">Uncharacterized protein</fullName>
    </submittedName>
</protein>
<dbReference type="AlphaFoldDB" id="A0AAD4SSS8"/>
<name>A0AAD4SSS8_9MAGN</name>
<gene>
    <name evidence="1" type="ORF">MKW98_013445</name>
</gene>
<evidence type="ECO:0000313" key="1">
    <source>
        <dbReference type="EMBL" id="KAI3921511.1"/>
    </source>
</evidence>
<dbReference type="EMBL" id="JAJJMB010008687">
    <property type="protein sequence ID" value="KAI3921511.1"/>
    <property type="molecule type" value="Genomic_DNA"/>
</dbReference>
<dbReference type="Proteomes" id="UP001202328">
    <property type="component" value="Unassembled WGS sequence"/>
</dbReference>